<dbReference type="STRING" id="644548.SCNU_19447"/>
<organism evidence="2 3">
    <name type="scientific">Gordonia neofelifaecis NRRL B-59395</name>
    <dbReference type="NCBI Taxonomy" id="644548"/>
    <lineage>
        <taxon>Bacteria</taxon>
        <taxon>Bacillati</taxon>
        <taxon>Actinomycetota</taxon>
        <taxon>Actinomycetes</taxon>
        <taxon>Mycobacteriales</taxon>
        <taxon>Gordoniaceae</taxon>
        <taxon>Gordonia</taxon>
    </lineage>
</organism>
<name>F1YPN2_9ACTN</name>
<evidence type="ECO:0000313" key="2">
    <source>
        <dbReference type="EMBL" id="EGD53311.1"/>
    </source>
</evidence>
<evidence type="ECO:0000256" key="1">
    <source>
        <dbReference type="SAM" id="SignalP"/>
    </source>
</evidence>
<dbReference type="RefSeq" id="WP_009681071.1">
    <property type="nucleotide sequence ID" value="NZ_AEUD01000027.1"/>
</dbReference>
<evidence type="ECO:0000313" key="3">
    <source>
        <dbReference type="Proteomes" id="UP000035065"/>
    </source>
</evidence>
<sequence>MSIRRAAVAALVMAVVTVSASLTPSIADAAPPPHPKLKASITLQVPGVVWGIGGAGVAQPRVFYGDGQIYPYPVGYGYRWHWRNLTTGRQGSFNDYPHRRKTIRTGAGQILVSGEYYPQANIYLSTPAAGTFYVSP</sequence>
<proteinExistence type="predicted"/>
<keyword evidence="3" id="KW-1185">Reference proteome</keyword>
<feature type="signal peptide" evidence="1">
    <location>
        <begin position="1"/>
        <end position="29"/>
    </location>
</feature>
<gene>
    <name evidence="2" type="ORF">SCNU_19447</name>
</gene>
<accession>F1YPN2</accession>
<protein>
    <submittedName>
        <fullName evidence="2">Uncharacterized protein</fullName>
    </submittedName>
</protein>
<dbReference type="AlphaFoldDB" id="F1YPN2"/>
<dbReference type="EMBL" id="AEUD01000027">
    <property type="protein sequence ID" value="EGD53311.1"/>
    <property type="molecule type" value="Genomic_DNA"/>
</dbReference>
<dbReference type="Proteomes" id="UP000035065">
    <property type="component" value="Unassembled WGS sequence"/>
</dbReference>
<reference evidence="2 3" key="1">
    <citation type="journal article" date="2011" name="J. Bacteriol.">
        <title>Draft Genome Sequence of Gordonia neofelifaecis NRRL B-59395, a Cholesterol-Degrading Actinomycete.</title>
        <authorList>
            <person name="Ge F."/>
            <person name="Li W."/>
            <person name="Chen G."/>
            <person name="Liu Y."/>
            <person name="Zhang G."/>
            <person name="Yong B."/>
            <person name="Wang Q."/>
            <person name="Wang N."/>
            <person name="Huang Z."/>
            <person name="Li W."/>
            <person name="Wang J."/>
            <person name="Wu C."/>
            <person name="Xie Q."/>
            <person name="Liu G."/>
        </authorList>
    </citation>
    <scope>NUCLEOTIDE SEQUENCE [LARGE SCALE GENOMIC DNA]</scope>
    <source>
        <strain evidence="2 3">NRRL B-59395</strain>
    </source>
</reference>
<keyword evidence="1" id="KW-0732">Signal</keyword>
<dbReference type="eggNOG" id="ENOG50326T1">
    <property type="taxonomic scope" value="Bacteria"/>
</dbReference>
<comment type="caution">
    <text evidence="2">The sequence shown here is derived from an EMBL/GenBank/DDBJ whole genome shotgun (WGS) entry which is preliminary data.</text>
</comment>
<dbReference type="OrthoDB" id="4463901at2"/>
<feature type="chain" id="PRO_5003272183" evidence="1">
    <location>
        <begin position="30"/>
        <end position="136"/>
    </location>
</feature>